<name>A0ABP8E025_9MICO</name>
<proteinExistence type="inferred from homology"/>
<protein>
    <submittedName>
        <fullName evidence="5">PfkB family carbohydrate kinase</fullName>
    </submittedName>
</protein>
<dbReference type="PANTHER" id="PTHR43320:SF3">
    <property type="entry name" value="CARBOHYDRATE KINASE PFKB DOMAIN-CONTAINING PROTEIN"/>
    <property type="match status" value="1"/>
</dbReference>
<evidence type="ECO:0000256" key="3">
    <source>
        <dbReference type="ARBA" id="ARBA00022777"/>
    </source>
</evidence>
<gene>
    <name evidence="5" type="ORF">GCM10022256_11880</name>
</gene>
<evidence type="ECO:0000313" key="5">
    <source>
        <dbReference type="EMBL" id="GAA4265576.1"/>
    </source>
</evidence>
<dbReference type="EMBL" id="BAABAU010000001">
    <property type="protein sequence ID" value="GAA4265576.1"/>
    <property type="molecule type" value="Genomic_DNA"/>
</dbReference>
<reference evidence="6" key="1">
    <citation type="journal article" date="2019" name="Int. J. Syst. Evol. Microbiol.">
        <title>The Global Catalogue of Microorganisms (GCM) 10K type strain sequencing project: providing services to taxonomists for standard genome sequencing and annotation.</title>
        <authorList>
            <consortium name="The Broad Institute Genomics Platform"/>
            <consortium name="The Broad Institute Genome Sequencing Center for Infectious Disease"/>
            <person name="Wu L."/>
            <person name="Ma J."/>
        </authorList>
    </citation>
    <scope>NUCLEOTIDE SEQUENCE [LARGE SCALE GENOMIC DNA]</scope>
    <source>
        <strain evidence="6">JCM 17442</strain>
    </source>
</reference>
<evidence type="ECO:0000256" key="1">
    <source>
        <dbReference type="ARBA" id="ARBA00010688"/>
    </source>
</evidence>
<dbReference type="InterPro" id="IPR002173">
    <property type="entry name" value="Carboh/pur_kinase_PfkB_CS"/>
</dbReference>
<dbReference type="SUPFAM" id="SSF53613">
    <property type="entry name" value="Ribokinase-like"/>
    <property type="match status" value="1"/>
</dbReference>
<organism evidence="5 6">
    <name type="scientific">Frondihabitans peucedani</name>
    <dbReference type="NCBI Taxonomy" id="598626"/>
    <lineage>
        <taxon>Bacteria</taxon>
        <taxon>Bacillati</taxon>
        <taxon>Actinomycetota</taxon>
        <taxon>Actinomycetes</taxon>
        <taxon>Micrococcales</taxon>
        <taxon>Microbacteriaceae</taxon>
        <taxon>Frondihabitans</taxon>
    </lineage>
</organism>
<evidence type="ECO:0000259" key="4">
    <source>
        <dbReference type="Pfam" id="PF00294"/>
    </source>
</evidence>
<keyword evidence="6" id="KW-1185">Reference proteome</keyword>
<dbReference type="InterPro" id="IPR029056">
    <property type="entry name" value="Ribokinase-like"/>
</dbReference>
<dbReference type="InterPro" id="IPR052700">
    <property type="entry name" value="Carb_kinase_PfkB-like"/>
</dbReference>
<evidence type="ECO:0000256" key="2">
    <source>
        <dbReference type="ARBA" id="ARBA00022679"/>
    </source>
</evidence>
<keyword evidence="2" id="KW-0808">Transferase</keyword>
<dbReference type="Proteomes" id="UP001501594">
    <property type="component" value="Unassembled WGS sequence"/>
</dbReference>
<dbReference type="PROSITE" id="PS00583">
    <property type="entry name" value="PFKB_KINASES_1"/>
    <property type="match status" value="1"/>
</dbReference>
<dbReference type="Pfam" id="PF00294">
    <property type="entry name" value="PfkB"/>
    <property type="match status" value="1"/>
</dbReference>
<comment type="caution">
    <text evidence="5">The sequence shown here is derived from an EMBL/GenBank/DDBJ whole genome shotgun (WGS) entry which is preliminary data.</text>
</comment>
<keyword evidence="3 5" id="KW-0418">Kinase</keyword>
<dbReference type="InterPro" id="IPR011611">
    <property type="entry name" value="PfkB_dom"/>
</dbReference>
<sequence>MRLRPILPEIRPLHPMPRTSPALVSLPKATTTSRVLVVGDVLDDIIVAPSRRPSENTDTDARIQHRAGGSAANTAAWLGTLGVRTDFVGRVGVTDVQRHTQLLVNAGVTPHLSHATSEPTGTVVITVDGPTRTMLTDRGASAGLSLDRITDELLAGVAVVHLTGYTVLESRSPVAYRRLVGRIRAAGARLSLDPASAGFIREYRPAAFLDLVSGADLFFPSLDEGRLLTGEEEPEAVVRSLAERFGVVALALPDGSSVAGRASGPLTVTETAASRFVDPIGAGDAFAAGFLCGWLHSPSVALSSRKAVKVAAFAMAVVGGRPSR</sequence>
<dbReference type="PROSITE" id="PS00584">
    <property type="entry name" value="PFKB_KINASES_2"/>
    <property type="match status" value="1"/>
</dbReference>
<evidence type="ECO:0000313" key="6">
    <source>
        <dbReference type="Proteomes" id="UP001501594"/>
    </source>
</evidence>
<comment type="similarity">
    <text evidence="1">Belongs to the carbohydrate kinase PfkB family.</text>
</comment>
<accession>A0ABP8E025</accession>
<feature type="domain" description="Carbohydrate kinase PfkB" evidence="4">
    <location>
        <begin position="34"/>
        <end position="321"/>
    </location>
</feature>
<dbReference type="Gene3D" id="3.40.1190.20">
    <property type="match status" value="1"/>
</dbReference>
<dbReference type="GO" id="GO:0016301">
    <property type="term" value="F:kinase activity"/>
    <property type="evidence" value="ECO:0007669"/>
    <property type="project" value="UniProtKB-KW"/>
</dbReference>
<dbReference type="PANTHER" id="PTHR43320">
    <property type="entry name" value="SUGAR KINASE"/>
    <property type="match status" value="1"/>
</dbReference>